<accession>A0A7C1E1L2</accession>
<reference evidence="1" key="1">
    <citation type="journal article" date="2020" name="mSystems">
        <title>Genome- and Community-Level Interaction Insights into Carbon Utilization and Element Cycling Functions of Hydrothermarchaeota in Hydrothermal Sediment.</title>
        <authorList>
            <person name="Zhou Z."/>
            <person name="Liu Y."/>
            <person name="Xu W."/>
            <person name="Pan J."/>
            <person name="Luo Z.H."/>
            <person name="Li M."/>
        </authorList>
    </citation>
    <scope>NUCLEOTIDE SEQUENCE [LARGE SCALE GENOMIC DNA]</scope>
    <source>
        <strain evidence="1">SpSt-123</strain>
    </source>
</reference>
<protein>
    <submittedName>
        <fullName evidence="1">Uncharacterized protein</fullName>
    </submittedName>
</protein>
<evidence type="ECO:0000313" key="1">
    <source>
        <dbReference type="EMBL" id="HDS10639.1"/>
    </source>
</evidence>
<dbReference type="EMBL" id="DSDY01000105">
    <property type="protein sequence ID" value="HDS10639.1"/>
    <property type="molecule type" value="Genomic_DNA"/>
</dbReference>
<gene>
    <name evidence="1" type="ORF">ENO04_03340</name>
</gene>
<sequence>MSSTSLLEKMESFYRSMGYPVATKNNYLLVKGERPFVIEISPDNTVIRVTVLTEIEPRRNELEKILKLNFFRYGVKLSIDSEGFLAVISEAPLSCYKERSPAVIHEELVAIPIKVAEELESH</sequence>
<proteinExistence type="predicted"/>
<name>A0A7C1E1L2_9CREN</name>
<organism evidence="1">
    <name type="scientific">Fervidicoccus fontis</name>
    <dbReference type="NCBI Taxonomy" id="683846"/>
    <lineage>
        <taxon>Archaea</taxon>
        <taxon>Thermoproteota</taxon>
        <taxon>Thermoprotei</taxon>
        <taxon>Fervidicoccales</taxon>
        <taxon>Fervidicoccaceae</taxon>
        <taxon>Fervidicoccus</taxon>
    </lineage>
</organism>
<dbReference type="AlphaFoldDB" id="A0A7C1E1L2"/>
<comment type="caution">
    <text evidence="1">The sequence shown here is derived from an EMBL/GenBank/DDBJ whole genome shotgun (WGS) entry which is preliminary data.</text>
</comment>